<evidence type="ECO:0000313" key="3">
    <source>
        <dbReference type="Proteomes" id="UP001381693"/>
    </source>
</evidence>
<proteinExistence type="predicted"/>
<dbReference type="AlphaFoldDB" id="A0AAN9A499"/>
<reference evidence="2 3" key="1">
    <citation type="submission" date="2023-11" db="EMBL/GenBank/DDBJ databases">
        <title>Halocaridina rubra genome assembly.</title>
        <authorList>
            <person name="Smith C."/>
        </authorList>
    </citation>
    <scope>NUCLEOTIDE SEQUENCE [LARGE SCALE GENOMIC DNA]</scope>
    <source>
        <strain evidence="2">EP-1</strain>
        <tissue evidence="2">Whole</tissue>
    </source>
</reference>
<feature type="coiled-coil region" evidence="1">
    <location>
        <begin position="64"/>
        <end position="98"/>
    </location>
</feature>
<sequence>MPDKLYDYVLSVGDQITWYCTFRKRGLRRNSTHVLLMGPVIRFCQEGGCTNTTDMKEELKQLQKRREEDDIILKEELRKEQEEKLRELKDEEAQRNNIIIYGVPESNEKEGARQRVYDLRFTLKLILKTLEIEIQQSSLKKLIRLGKIENKAERPRPLLVGFDSPSTKQQVLIHTKKLKGKEIIKAYFCNATSRVYRGKI</sequence>
<keyword evidence="3" id="KW-1185">Reference proteome</keyword>
<protein>
    <submittedName>
        <fullName evidence="2">Uncharacterized protein</fullName>
    </submittedName>
</protein>
<organism evidence="2 3">
    <name type="scientific">Halocaridina rubra</name>
    <name type="common">Hawaiian red shrimp</name>
    <dbReference type="NCBI Taxonomy" id="373956"/>
    <lineage>
        <taxon>Eukaryota</taxon>
        <taxon>Metazoa</taxon>
        <taxon>Ecdysozoa</taxon>
        <taxon>Arthropoda</taxon>
        <taxon>Crustacea</taxon>
        <taxon>Multicrustacea</taxon>
        <taxon>Malacostraca</taxon>
        <taxon>Eumalacostraca</taxon>
        <taxon>Eucarida</taxon>
        <taxon>Decapoda</taxon>
        <taxon>Pleocyemata</taxon>
        <taxon>Caridea</taxon>
        <taxon>Atyoidea</taxon>
        <taxon>Atyidae</taxon>
        <taxon>Halocaridina</taxon>
    </lineage>
</organism>
<comment type="caution">
    <text evidence="2">The sequence shown here is derived from an EMBL/GenBank/DDBJ whole genome shotgun (WGS) entry which is preliminary data.</text>
</comment>
<evidence type="ECO:0000256" key="1">
    <source>
        <dbReference type="SAM" id="Coils"/>
    </source>
</evidence>
<keyword evidence="1" id="KW-0175">Coiled coil</keyword>
<gene>
    <name evidence="2" type="ORF">SK128_006970</name>
</gene>
<name>A0AAN9A499_HALRR</name>
<dbReference type="EMBL" id="JAXCGZ010013841">
    <property type="protein sequence ID" value="KAK7071890.1"/>
    <property type="molecule type" value="Genomic_DNA"/>
</dbReference>
<evidence type="ECO:0000313" key="2">
    <source>
        <dbReference type="EMBL" id="KAK7071890.1"/>
    </source>
</evidence>
<dbReference type="Proteomes" id="UP001381693">
    <property type="component" value="Unassembled WGS sequence"/>
</dbReference>
<dbReference type="Gene3D" id="3.30.70.1820">
    <property type="entry name" value="L1 transposable element, RRM domain"/>
    <property type="match status" value="1"/>
</dbReference>
<accession>A0AAN9A499</accession>